<evidence type="ECO:0000313" key="1">
    <source>
        <dbReference type="EMBL" id="EKC31070.1"/>
    </source>
</evidence>
<dbReference type="AlphaFoldDB" id="K1QQH8"/>
<proteinExistence type="predicted"/>
<accession>K1QQH8</accession>
<dbReference type="InParanoid" id="K1QQH8"/>
<dbReference type="HOGENOM" id="CLU_1898229_0_0_1"/>
<gene>
    <name evidence="1" type="ORF">CGI_10020269</name>
</gene>
<sequence>MRLEIETAQEYTGVMGLNKVSRHAARAFGQTRFARAVKSCNMTLNRSANQTRICCLSKSNRNPCGGPRLEVWGEMDMVPVQLSRVIINVETLSSAEMPQTSLVWYRTLNLNCCTCFAQNFNKVNMKSLKDKQTK</sequence>
<protein>
    <submittedName>
        <fullName evidence="1">Uncharacterized protein</fullName>
    </submittedName>
</protein>
<reference evidence="1" key="1">
    <citation type="journal article" date="2012" name="Nature">
        <title>The oyster genome reveals stress adaptation and complexity of shell formation.</title>
        <authorList>
            <person name="Zhang G."/>
            <person name="Fang X."/>
            <person name="Guo X."/>
            <person name="Li L."/>
            <person name="Luo R."/>
            <person name="Xu F."/>
            <person name="Yang P."/>
            <person name="Zhang L."/>
            <person name="Wang X."/>
            <person name="Qi H."/>
            <person name="Xiong Z."/>
            <person name="Que H."/>
            <person name="Xie Y."/>
            <person name="Holland P.W."/>
            <person name="Paps J."/>
            <person name="Zhu Y."/>
            <person name="Wu F."/>
            <person name="Chen Y."/>
            <person name="Wang J."/>
            <person name="Peng C."/>
            <person name="Meng J."/>
            <person name="Yang L."/>
            <person name="Liu J."/>
            <person name="Wen B."/>
            <person name="Zhang N."/>
            <person name="Huang Z."/>
            <person name="Zhu Q."/>
            <person name="Feng Y."/>
            <person name="Mount A."/>
            <person name="Hedgecock D."/>
            <person name="Xu Z."/>
            <person name="Liu Y."/>
            <person name="Domazet-Loso T."/>
            <person name="Du Y."/>
            <person name="Sun X."/>
            <person name="Zhang S."/>
            <person name="Liu B."/>
            <person name="Cheng P."/>
            <person name="Jiang X."/>
            <person name="Li J."/>
            <person name="Fan D."/>
            <person name="Wang W."/>
            <person name="Fu W."/>
            <person name="Wang T."/>
            <person name="Wang B."/>
            <person name="Zhang J."/>
            <person name="Peng Z."/>
            <person name="Li Y."/>
            <person name="Li N."/>
            <person name="Wang J."/>
            <person name="Chen M."/>
            <person name="He Y."/>
            <person name="Tan F."/>
            <person name="Song X."/>
            <person name="Zheng Q."/>
            <person name="Huang R."/>
            <person name="Yang H."/>
            <person name="Du X."/>
            <person name="Chen L."/>
            <person name="Yang M."/>
            <person name="Gaffney P.M."/>
            <person name="Wang S."/>
            <person name="Luo L."/>
            <person name="She Z."/>
            <person name="Ming Y."/>
            <person name="Huang W."/>
            <person name="Zhang S."/>
            <person name="Huang B."/>
            <person name="Zhang Y."/>
            <person name="Qu T."/>
            <person name="Ni P."/>
            <person name="Miao G."/>
            <person name="Wang J."/>
            <person name="Wang Q."/>
            <person name="Steinberg C.E."/>
            <person name="Wang H."/>
            <person name="Li N."/>
            <person name="Qian L."/>
            <person name="Zhang G."/>
            <person name="Li Y."/>
            <person name="Yang H."/>
            <person name="Liu X."/>
            <person name="Wang J."/>
            <person name="Yin Y."/>
            <person name="Wang J."/>
        </authorList>
    </citation>
    <scope>NUCLEOTIDE SEQUENCE [LARGE SCALE GENOMIC DNA]</scope>
    <source>
        <strain evidence="1">05x7-T-G4-1.051#20</strain>
    </source>
</reference>
<name>K1QQH8_MAGGI</name>
<dbReference type="EMBL" id="JH817637">
    <property type="protein sequence ID" value="EKC31070.1"/>
    <property type="molecule type" value="Genomic_DNA"/>
</dbReference>
<organism evidence="1">
    <name type="scientific">Magallana gigas</name>
    <name type="common">Pacific oyster</name>
    <name type="synonym">Crassostrea gigas</name>
    <dbReference type="NCBI Taxonomy" id="29159"/>
    <lineage>
        <taxon>Eukaryota</taxon>
        <taxon>Metazoa</taxon>
        <taxon>Spiralia</taxon>
        <taxon>Lophotrochozoa</taxon>
        <taxon>Mollusca</taxon>
        <taxon>Bivalvia</taxon>
        <taxon>Autobranchia</taxon>
        <taxon>Pteriomorphia</taxon>
        <taxon>Ostreida</taxon>
        <taxon>Ostreoidea</taxon>
        <taxon>Ostreidae</taxon>
        <taxon>Magallana</taxon>
    </lineage>
</organism>